<comment type="subcellular location">
    <subcellularLocation>
        <location evidence="1">Cell membrane</location>
        <topology evidence="1">Single-pass membrane protein</topology>
    </subcellularLocation>
</comment>
<name>A0ABV0IHE9_9MICC</name>
<evidence type="ECO:0000256" key="3">
    <source>
        <dbReference type="ARBA" id="ARBA00022692"/>
    </source>
</evidence>
<evidence type="ECO:0000313" key="8">
    <source>
        <dbReference type="EMBL" id="MEO9247581.1"/>
    </source>
</evidence>
<accession>A0ABV0IHE9</accession>
<dbReference type="PANTHER" id="PTHR33885:SF3">
    <property type="entry name" value="PHAGE SHOCK PROTEIN C"/>
    <property type="match status" value="1"/>
</dbReference>
<evidence type="ECO:0000256" key="5">
    <source>
        <dbReference type="ARBA" id="ARBA00023136"/>
    </source>
</evidence>
<dbReference type="Proteomes" id="UP001484097">
    <property type="component" value="Unassembled WGS sequence"/>
</dbReference>
<evidence type="ECO:0000256" key="1">
    <source>
        <dbReference type="ARBA" id="ARBA00004162"/>
    </source>
</evidence>
<keyword evidence="5 6" id="KW-0472">Membrane</keyword>
<sequence>MDTLYRTLRSIPFRRGPRRWVGGICGGIAAKFGWDPTLVRIVVLISFILPFIGPAAYVIAWILLPWQDNTIPLERVFPGTQRPL</sequence>
<reference evidence="8 9" key="1">
    <citation type="submission" date="2024-05" db="EMBL/GenBank/DDBJ databases">
        <authorList>
            <person name="Yi C."/>
        </authorList>
    </citation>
    <scope>NUCLEOTIDE SEQUENCE [LARGE SCALE GENOMIC DNA]</scope>
    <source>
        <strain evidence="8 9">XS13</strain>
    </source>
</reference>
<keyword evidence="2" id="KW-1003">Cell membrane</keyword>
<feature type="transmembrane region" description="Helical" evidence="6">
    <location>
        <begin position="41"/>
        <end position="64"/>
    </location>
</feature>
<evidence type="ECO:0000256" key="6">
    <source>
        <dbReference type="SAM" id="Phobius"/>
    </source>
</evidence>
<dbReference type="InterPro" id="IPR052027">
    <property type="entry name" value="PspC"/>
</dbReference>
<dbReference type="EMBL" id="JBDXMX010000003">
    <property type="protein sequence ID" value="MEO9247581.1"/>
    <property type="molecule type" value="Genomic_DNA"/>
</dbReference>
<protein>
    <submittedName>
        <fullName evidence="8">PspC domain-containing protein</fullName>
    </submittedName>
</protein>
<proteinExistence type="predicted"/>
<gene>
    <name evidence="8" type="ORF">ABDK96_07815</name>
</gene>
<dbReference type="InterPro" id="IPR007168">
    <property type="entry name" value="Phageshock_PspC_N"/>
</dbReference>
<evidence type="ECO:0000313" key="9">
    <source>
        <dbReference type="Proteomes" id="UP001484097"/>
    </source>
</evidence>
<evidence type="ECO:0000259" key="7">
    <source>
        <dbReference type="Pfam" id="PF04024"/>
    </source>
</evidence>
<keyword evidence="9" id="KW-1185">Reference proteome</keyword>
<dbReference type="PANTHER" id="PTHR33885">
    <property type="entry name" value="PHAGE SHOCK PROTEIN C"/>
    <property type="match status" value="1"/>
</dbReference>
<feature type="domain" description="Phage shock protein PspC N-terminal" evidence="7">
    <location>
        <begin position="14"/>
        <end position="65"/>
    </location>
</feature>
<dbReference type="RefSeq" id="WP_309812005.1">
    <property type="nucleotide sequence ID" value="NZ_JBDXMX010000003.1"/>
</dbReference>
<dbReference type="Pfam" id="PF04024">
    <property type="entry name" value="PspC"/>
    <property type="match status" value="1"/>
</dbReference>
<keyword evidence="4 6" id="KW-1133">Transmembrane helix</keyword>
<evidence type="ECO:0000256" key="4">
    <source>
        <dbReference type="ARBA" id="ARBA00022989"/>
    </source>
</evidence>
<organism evidence="8 9">
    <name type="scientific">Citricoccus nitrophenolicus</name>
    <dbReference type="NCBI Taxonomy" id="863575"/>
    <lineage>
        <taxon>Bacteria</taxon>
        <taxon>Bacillati</taxon>
        <taxon>Actinomycetota</taxon>
        <taxon>Actinomycetes</taxon>
        <taxon>Micrococcales</taxon>
        <taxon>Micrococcaceae</taxon>
        <taxon>Citricoccus</taxon>
    </lineage>
</organism>
<comment type="caution">
    <text evidence="8">The sequence shown here is derived from an EMBL/GenBank/DDBJ whole genome shotgun (WGS) entry which is preliminary data.</text>
</comment>
<evidence type="ECO:0000256" key="2">
    <source>
        <dbReference type="ARBA" id="ARBA00022475"/>
    </source>
</evidence>
<keyword evidence="3 6" id="KW-0812">Transmembrane</keyword>